<dbReference type="CDD" id="cd01670">
    <property type="entry name" value="Death"/>
    <property type="match status" value="1"/>
</dbReference>
<dbReference type="InterPro" id="IPR016729">
    <property type="entry name" value="FADD"/>
</dbReference>
<reference evidence="2" key="1">
    <citation type="submission" date="2021-10" db="EMBL/GenBank/DDBJ databases">
        <title>Tropical sea cucumber genome reveals ecological adaptation and Cuvierian tubules defense mechanism.</title>
        <authorList>
            <person name="Chen T."/>
        </authorList>
    </citation>
    <scope>NUCLEOTIDE SEQUENCE</scope>
    <source>
        <strain evidence="2">Nanhai2018</strain>
        <tissue evidence="2">Muscle</tissue>
    </source>
</reference>
<evidence type="ECO:0000313" key="2">
    <source>
        <dbReference type="EMBL" id="KAJ8019380.1"/>
    </source>
</evidence>
<dbReference type="EMBL" id="JAIZAY010000027">
    <property type="protein sequence ID" value="KAJ8019380.1"/>
    <property type="molecule type" value="Genomic_DNA"/>
</dbReference>
<dbReference type="PANTHER" id="PTHR15077">
    <property type="entry name" value="FAS-ASSOCIATING DEATH DOMAIN-CONTAINING PROTEIN FADD"/>
    <property type="match status" value="1"/>
</dbReference>
<feature type="domain" description="Death" evidence="1">
    <location>
        <begin position="5"/>
        <end position="88"/>
    </location>
</feature>
<accession>A0A9Q0YDD0</accession>
<dbReference type="SUPFAM" id="SSF47986">
    <property type="entry name" value="DEATH domain"/>
    <property type="match status" value="1"/>
</dbReference>
<dbReference type="OrthoDB" id="100767at2759"/>
<keyword evidence="3" id="KW-1185">Reference proteome</keyword>
<comment type="caution">
    <text evidence="2">The sequence shown here is derived from an EMBL/GenBank/DDBJ whole genome shotgun (WGS) entry which is preliminary data.</text>
</comment>
<protein>
    <submittedName>
        <fullName evidence="2">Receptor-interacting serine/threonine-protein kinase 1</fullName>
    </submittedName>
</protein>
<dbReference type="GO" id="GO:0007165">
    <property type="term" value="P:signal transduction"/>
    <property type="evidence" value="ECO:0007669"/>
    <property type="project" value="InterPro"/>
</dbReference>
<gene>
    <name evidence="2" type="ORF">HOLleu_42074</name>
</gene>
<dbReference type="GO" id="GO:0016301">
    <property type="term" value="F:kinase activity"/>
    <property type="evidence" value="ECO:0007669"/>
    <property type="project" value="UniProtKB-KW"/>
</dbReference>
<keyword evidence="2" id="KW-0418">Kinase</keyword>
<dbReference type="PANTHER" id="PTHR15077:SF12">
    <property type="entry name" value="DEATH DOMAIN-CONTAINING PROTEIN"/>
    <property type="match status" value="1"/>
</dbReference>
<sequence>MEIVKDKDLLDLSKRIAAEWEFVARYLTIEEAQINIFKKDYDHTRERIYQMLLFWKKEKGNGATYRVLTQALRQSERNDLADDLSLRQGNMGIIL</sequence>
<dbReference type="SMART" id="SM00005">
    <property type="entry name" value="DEATH"/>
    <property type="match status" value="1"/>
</dbReference>
<dbReference type="Pfam" id="PF00531">
    <property type="entry name" value="Death"/>
    <property type="match status" value="1"/>
</dbReference>
<keyword evidence="2" id="KW-0675">Receptor</keyword>
<dbReference type="InterPro" id="IPR011029">
    <property type="entry name" value="DEATH-like_dom_sf"/>
</dbReference>
<proteinExistence type="predicted"/>
<dbReference type="AlphaFoldDB" id="A0A9Q0YDD0"/>
<dbReference type="InterPro" id="IPR000488">
    <property type="entry name" value="Death_dom"/>
</dbReference>
<evidence type="ECO:0000259" key="1">
    <source>
        <dbReference type="PROSITE" id="PS50017"/>
    </source>
</evidence>
<organism evidence="2 3">
    <name type="scientific">Holothuria leucospilota</name>
    <name type="common">Black long sea cucumber</name>
    <name type="synonym">Mertensiothuria leucospilota</name>
    <dbReference type="NCBI Taxonomy" id="206669"/>
    <lineage>
        <taxon>Eukaryota</taxon>
        <taxon>Metazoa</taxon>
        <taxon>Echinodermata</taxon>
        <taxon>Eleutherozoa</taxon>
        <taxon>Echinozoa</taxon>
        <taxon>Holothuroidea</taxon>
        <taxon>Aspidochirotacea</taxon>
        <taxon>Aspidochirotida</taxon>
        <taxon>Holothuriidae</taxon>
        <taxon>Holothuria</taxon>
    </lineage>
</organism>
<name>A0A9Q0YDD0_HOLLE</name>
<dbReference type="PROSITE" id="PS50017">
    <property type="entry name" value="DEATH_DOMAIN"/>
    <property type="match status" value="1"/>
</dbReference>
<dbReference type="Proteomes" id="UP001152320">
    <property type="component" value="Unassembled WGS sequence"/>
</dbReference>
<keyword evidence="2" id="KW-0808">Transferase</keyword>
<evidence type="ECO:0000313" key="3">
    <source>
        <dbReference type="Proteomes" id="UP001152320"/>
    </source>
</evidence>
<dbReference type="Gene3D" id="1.10.533.10">
    <property type="entry name" value="Death Domain, Fas"/>
    <property type="match status" value="1"/>
</dbReference>